<accession>A0A7G9RPN5</accession>
<evidence type="ECO:0000256" key="1">
    <source>
        <dbReference type="ARBA" id="ARBA00023002"/>
    </source>
</evidence>
<evidence type="ECO:0000259" key="2">
    <source>
        <dbReference type="PROSITE" id="PS51078"/>
    </source>
</evidence>
<proteinExistence type="predicted"/>
<evidence type="ECO:0000313" key="4">
    <source>
        <dbReference type="Proteomes" id="UP000515811"/>
    </source>
</evidence>
<dbReference type="RefSeq" id="WP_187597808.1">
    <property type="nucleotide sequence ID" value="NZ_CP060714.1"/>
</dbReference>
<keyword evidence="4" id="KW-1185">Reference proteome</keyword>
<dbReference type="Pfam" id="PF01613">
    <property type="entry name" value="Flavin_Reduct"/>
    <property type="match status" value="1"/>
</dbReference>
<dbReference type="PROSITE" id="PS51078">
    <property type="entry name" value="ICLR_ED"/>
    <property type="match status" value="1"/>
</dbReference>
<dbReference type="SMART" id="SM00903">
    <property type="entry name" value="Flavin_Reduct"/>
    <property type="match status" value="1"/>
</dbReference>
<dbReference type="AlphaFoldDB" id="A0A7G9RPN5"/>
<dbReference type="Gene3D" id="2.30.110.10">
    <property type="entry name" value="Electron Transport, Fmn-binding Protein, Chain A"/>
    <property type="match status" value="1"/>
</dbReference>
<dbReference type="Gene3D" id="3.30.450.40">
    <property type="match status" value="1"/>
</dbReference>
<dbReference type="InterPro" id="IPR050268">
    <property type="entry name" value="NADH-dep_flavin_reductase"/>
</dbReference>
<dbReference type="GO" id="GO:0010181">
    <property type="term" value="F:FMN binding"/>
    <property type="evidence" value="ECO:0007669"/>
    <property type="project" value="InterPro"/>
</dbReference>
<dbReference type="SUPFAM" id="SSF55781">
    <property type="entry name" value="GAF domain-like"/>
    <property type="match status" value="1"/>
</dbReference>
<evidence type="ECO:0000313" key="3">
    <source>
        <dbReference type="EMBL" id="QNN57560.1"/>
    </source>
</evidence>
<feature type="domain" description="IclR-ED" evidence="2">
    <location>
        <begin position="168"/>
        <end position="360"/>
    </location>
</feature>
<dbReference type="InterPro" id="IPR029016">
    <property type="entry name" value="GAF-like_dom_sf"/>
</dbReference>
<reference evidence="3 4" key="1">
    <citation type="submission" date="2020-08" db="EMBL/GenBank/DDBJ databases">
        <title>Genome sequence of Diaphorobacter ruginosibacter DSM 27467T.</title>
        <authorList>
            <person name="Hyun D.-W."/>
            <person name="Bae J.-W."/>
        </authorList>
    </citation>
    <scope>NUCLEOTIDE SEQUENCE [LARGE SCALE GENOMIC DNA]</scope>
    <source>
        <strain evidence="3 4">DSM 27467</strain>
    </source>
</reference>
<dbReference type="PANTHER" id="PTHR30466:SF1">
    <property type="entry name" value="FMN REDUCTASE (NADH) RUTF"/>
    <property type="match status" value="1"/>
</dbReference>
<dbReference type="KEGG" id="drg:H9K76_01255"/>
<gene>
    <name evidence="3" type="ORF">H9K76_01255</name>
</gene>
<dbReference type="EMBL" id="CP060714">
    <property type="protein sequence ID" value="QNN57560.1"/>
    <property type="molecule type" value="Genomic_DNA"/>
</dbReference>
<name>A0A7G9RPN5_9BURK</name>
<dbReference type="Proteomes" id="UP000515811">
    <property type="component" value="Chromosome"/>
</dbReference>
<sequence length="367" mass="38976">MTHTSDLPLAIDPRELRKVLSSFVTGVTVVTAVDAQGNYHGVTANSFNSVSLDPPLVLWSQALRAFSHPVYRDARHFAINILSSDQIDVSNRFAKSGEDKFSGIAIRKGLNGVPLIEGCLAYLECSRHAAHEAGDHMIFIGRIDRMECNGSRPLVFGSGRYLVAETHDHARLSKADAQNNRARLHAIRLATHAAVDLSSRLDVTVGVAVWGTHGPTIVHWEPSSQPVSMNLRTGAVLPVSESATGRVFAAWLDQGAVEPVLSAEALAQGASSDSLLQALEEDLQAVRASGNALVSGVSSFVDRENVSVTSASVPVFHTDGSLLAALTILGEAGQMDLGSDSEALRALKATASELTRRFQPAEAMAAG</sequence>
<dbReference type="GO" id="GO:0042602">
    <property type="term" value="F:riboflavin reductase (NADPH) activity"/>
    <property type="evidence" value="ECO:0007669"/>
    <property type="project" value="TreeGrafter"/>
</dbReference>
<dbReference type="Pfam" id="PF01614">
    <property type="entry name" value="IclR_C"/>
    <property type="match status" value="1"/>
</dbReference>
<keyword evidence="1" id="KW-0560">Oxidoreductase</keyword>
<dbReference type="InterPro" id="IPR012349">
    <property type="entry name" value="Split_barrel_FMN-bd"/>
</dbReference>
<dbReference type="SUPFAM" id="SSF50475">
    <property type="entry name" value="FMN-binding split barrel"/>
    <property type="match status" value="1"/>
</dbReference>
<protein>
    <submittedName>
        <fullName evidence="3">Flavin reductase</fullName>
    </submittedName>
</protein>
<dbReference type="InterPro" id="IPR014757">
    <property type="entry name" value="Tscrpt_reg_IclR_C"/>
</dbReference>
<organism evidence="3 4">
    <name type="scientific">Diaphorobacter ruginosibacter</name>
    <dbReference type="NCBI Taxonomy" id="1715720"/>
    <lineage>
        <taxon>Bacteria</taxon>
        <taxon>Pseudomonadati</taxon>
        <taxon>Pseudomonadota</taxon>
        <taxon>Betaproteobacteria</taxon>
        <taxon>Burkholderiales</taxon>
        <taxon>Comamonadaceae</taxon>
        <taxon>Diaphorobacter</taxon>
    </lineage>
</organism>
<dbReference type="PANTHER" id="PTHR30466">
    <property type="entry name" value="FLAVIN REDUCTASE"/>
    <property type="match status" value="1"/>
</dbReference>
<dbReference type="InterPro" id="IPR002563">
    <property type="entry name" value="Flavin_Rdtase-like_dom"/>
</dbReference>